<dbReference type="InterPro" id="IPR036737">
    <property type="entry name" value="OmpA-like_sf"/>
</dbReference>
<dbReference type="CDD" id="cd07185">
    <property type="entry name" value="OmpA_C-like"/>
    <property type="match status" value="1"/>
</dbReference>
<dbReference type="PROSITE" id="PS51123">
    <property type="entry name" value="OMPA_2"/>
    <property type="match status" value="1"/>
</dbReference>
<keyword evidence="1" id="KW-0472">Membrane</keyword>
<dbReference type="InterPro" id="IPR050330">
    <property type="entry name" value="Bact_OuterMem_StrucFunc"/>
</dbReference>
<dbReference type="PANTHER" id="PTHR30329:SF21">
    <property type="entry name" value="LIPOPROTEIN YIAD-RELATED"/>
    <property type="match status" value="1"/>
</dbReference>
<gene>
    <name evidence="4" type="ORF">SAMN05444354_109196</name>
</gene>
<proteinExistence type="predicted"/>
<evidence type="ECO:0000313" key="5">
    <source>
        <dbReference type="Proteomes" id="UP000182719"/>
    </source>
</evidence>
<reference evidence="5" key="1">
    <citation type="submission" date="2016-10" db="EMBL/GenBank/DDBJ databases">
        <authorList>
            <person name="Varghese N."/>
            <person name="Submissions S."/>
        </authorList>
    </citation>
    <scope>NUCLEOTIDE SEQUENCE [LARGE SCALE GENOMIC DNA]</scope>
    <source>
        <strain evidence="5">DSM 17044</strain>
    </source>
</reference>
<dbReference type="SUPFAM" id="SSF103088">
    <property type="entry name" value="OmpA-like"/>
    <property type="match status" value="1"/>
</dbReference>
<dbReference type="RefSeq" id="WP_245768679.1">
    <property type="nucleotide sequence ID" value="NZ_FOAP01000009.1"/>
</dbReference>
<feature type="domain" description="OmpA-like" evidence="3">
    <location>
        <begin position="353"/>
        <end position="471"/>
    </location>
</feature>
<accession>A0A1H7TWW5</accession>
<dbReference type="GO" id="GO:0016020">
    <property type="term" value="C:membrane"/>
    <property type="evidence" value="ECO:0007669"/>
    <property type="project" value="UniProtKB-UniRule"/>
</dbReference>
<keyword evidence="5" id="KW-1185">Reference proteome</keyword>
<organism evidence="4 5">
    <name type="scientific">Stigmatella aurantiaca</name>
    <dbReference type="NCBI Taxonomy" id="41"/>
    <lineage>
        <taxon>Bacteria</taxon>
        <taxon>Pseudomonadati</taxon>
        <taxon>Myxococcota</taxon>
        <taxon>Myxococcia</taxon>
        <taxon>Myxococcales</taxon>
        <taxon>Cystobacterineae</taxon>
        <taxon>Archangiaceae</taxon>
        <taxon>Stigmatella</taxon>
    </lineage>
</organism>
<evidence type="ECO:0000313" key="4">
    <source>
        <dbReference type="EMBL" id="SEL89055.1"/>
    </source>
</evidence>
<dbReference type="AlphaFoldDB" id="A0A1H7TWW5"/>
<evidence type="ECO:0000256" key="1">
    <source>
        <dbReference type="PROSITE-ProRule" id="PRU00473"/>
    </source>
</evidence>
<sequence>MAAALLMGTQASAQATAELPGFNLERLQTNTGRGTVLIGNGELMVPGGLSVSLLGHYQRMPLELDDGERTLQVVRDRATALLSASYGLLPWLEVSAQLPFVLWQQGDDPNEIGLARLTAQGLSTPVLQARLGLLSRRYRQPVDLSADLGVGLPFGSGQALAGDNKPRFHARMVVGTVVRGLNPSFEAGVLFRPSILLTTSEGIAKPGARSEIHLGASLATTGKGARGEFGLRAIVARQTSVEVLGGLRFPLLVGLDAFLLGGPGLGAAPGAAQFRMLAGVSFRHEPPPPISFIDEAEDHELQLSMATPKPPPEENSLRPVSTWEFNSLTRGEPQDGTAGNAAAQEPLRPYQPAPQERLVLRGEVRFAQGSSALTGVVPLLDQVVLQWSEHPGQGLIIVEGHADTEKAETSDMFMSLQRAQAVRRYLIDQGIPGTRVRIRGLGSDWPISAHPATEQEHQLNRRAEVLVITKAEEEATTRVPAP</sequence>
<evidence type="ECO:0000259" key="3">
    <source>
        <dbReference type="PROSITE" id="PS51123"/>
    </source>
</evidence>
<dbReference type="Gene3D" id="3.30.1330.60">
    <property type="entry name" value="OmpA-like domain"/>
    <property type="match status" value="1"/>
</dbReference>
<name>A0A1H7TWW5_STIAU</name>
<protein>
    <submittedName>
        <fullName evidence="4">Outer membrane protein OmpA</fullName>
    </submittedName>
</protein>
<dbReference type="Pfam" id="PF00691">
    <property type="entry name" value="OmpA"/>
    <property type="match status" value="1"/>
</dbReference>
<dbReference type="InterPro" id="IPR006665">
    <property type="entry name" value="OmpA-like"/>
</dbReference>
<dbReference type="EMBL" id="FOAP01000009">
    <property type="protein sequence ID" value="SEL89055.1"/>
    <property type="molecule type" value="Genomic_DNA"/>
</dbReference>
<dbReference type="PANTHER" id="PTHR30329">
    <property type="entry name" value="STATOR ELEMENT OF FLAGELLAR MOTOR COMPLEX"/>
    <property type="match status" value="1"/>
</dbReference>
<evidence type="ECO:0000256" key="2">
    <source>
        <dbReference type="SAM" id="MobiDB-lite"/>
    </source>
</evidence>
<dbReference type="Proteomes" id="UP000182719">
    <property type="component" value="Unassembled WGS sequence"/>
</dbReference>
<feature type="region of interest" description="Disordered" evidence="2">
    <location>
        <begin position="327"/>
        <end position="349"/>
    </location>
</feature>